<dbReference type="GO" id="GO:0019684">
    <property type="term" value="P:photosynthesis, light reaction"/>
    <property type="evidence" value="ECO:0007669"/>
    <property type="project" value="InterPro"/>
</dbReference>
<dbReference type="Pfam" id="PF05239">
    <property type="entry name" value="PRC"/>
    <property type="match status" value="1"/>
</dbReference>
<dbReference type="RefSeq" id="WP_072721665.1">
    <property type="nucleotide sequence ID" value="NZ_LN889813.1"/>
</dbReference>
<dbReference type="InterPro" id="IPR027275">
    <property type="entry name" value="PRC-brl_dom"/>
</dbReference>
<reference evidence="4" key="1">
    <citation type="submission" date="2015-10" db="EMBL/GenBank/DDBJ databases">
        <authorList>
            <person name="Regsiter A."/>
            <person name="william w."/>
        </authorList>
    </citation>
    <scope>NUCLEOTIDE SEQUENCE [LARGE SCALE GENOMIC DNA]</scope>
</reference>
<protein>
    <recommendedName>
        <fullName evidence="5">Photosystem reaction center subunit H</fullName>
    </recommendedName>
</protein>
<keyword evidence="4" id="KW-1185">Reference proteome</keyword>
<dbReference type="AlphaFoldDB" id="A0A1J1LQL0"/>
<dbReference type="GO" id="GO:0030077">
    <property type="term" value="C:plasma membrane light-harvesting complex"/>
    <property type="evidence" value="ECO:0007669"/>
    <property type="project" value="InterPro"/>
</dbReference>
<dbReference type="PANTHER" id="PTHR38463:SF1">
    <property type="entry name" value="STRESS RESPONSE PROTEIN YSNF"/>
    <property type="match status" value="1"/>
</dbReference>
<gene>
    <name evidence="3" type="ORF">PL9214650300</name>
</gene>
<dbReference type="NCBIfam" id="TIGR02271">
    <property type="entry name" value="YsnF/AvaK domain"/>
    <property type="match status" value="1"/>
</dbReference>
<dbReference type="InterPro" id="IPR011033">
    <property type="entry name" value="PRC_barrel-like_sf"/>
</dbReference>
<proteinExistence type="predicted"/>
<dbReference type="Gene3D" id="3.90.50.10">
    <property type="entry name" value="Photosynthetic Reaction Center, subunit H, domain 2"/>
    <property type="match status" value="1"/>
</dbReference>
<dbReference type="Proteomes" id="UP000184315">
    <property type="component" value="Unassembled WGS sequence"/>
</dbReference>
<dbReference type="OrthoDB" id="510842at2"/>
<evidence type="ECO:0000313" key="3">
    <source>
        <dbReference type="EMBL" id="CUR34861.1"/>
    </source>
</evidence>
<evidence type="ECO:0000313" key="4">
    <source>
        <dbReference type="Proteomes" id="UP000184315"/>
    </source>
</evidence>
<dbReference type="SUPFAM" id="SSF50346">
    <property type="entry name" value="PRC-barrel domain"/>
    <property type="match status" value="1"/>
</dbReference>
<dbReference type="InterPro" id="IPR014747">
    <property type="entry name" value="Bac_photo_RC_H_C"/>
</dbReference>
<dbReference type="InterPro" id="IPR019060">
    <property type="entry name" value="DUF2382"/>
</dbReference>
<name>A0A1J1LQL0_9CYAN</name>
<dbReference type="PANTHER" id="PTHR38463">
    <property type="entry name" value="STRESS RESPONSE PROTEIN YSNF"/>
    <property type="match status" value="1"/>
</dbReference>
<organism evidence="3 4">
    <name type="scientific">Planktothrix tepida PCC 9214</name>
    <dbReference type="NCBI Taxonomy" id="671072"/>
    <lineage>
        <taxon>Bacteria</taxon>
        <taxon>Bacillati</taxon>
        <taxon>Cyanobacteriota</taxon>
        <taxon>Cyanophyceae</taxon>
        <taxon>Oscillatoriophycideae</taxon>
        <taxon>Oscillatoriales</taxon>
        <taxon>Microcoleaceae</taxon>
        <taxon>Planktothrix</taxon>
    </lineage>
</organism>
<evidence type="ECO:0000259" key="2">
    <source>
        <dbReference type="Pfam" id="PF09557"/>
    </source>
</evidence>
<feature type="domain" description="PRC-barrel" evidence="1">
    <location>
        <begin position="16"/>
        <end position="84"/>
    </location>
</feature>
<evidence type="ECO:0008006" key="5">
    <source>
        <dbReference type="Google" id="ProtNLM"/>
    </source>
</evidence>
<dbReference type="Pfam" id="PF09557">
    <property type="entry name" value="DUF2382"/>
    <property type="match status" value="1"/>
</dbReference>
<dbReference type="EMBL" id="CZDF01000172">
    <property type="protein sequence ID" value="CUR34861.1"/>
    <property type="molecule type" value="Genomic_DNA"/>
</dbReference>
<evidence type="ECO:0000259" key="1">
    <source>
        <dbReference type="Pfam" id="PF05239"/>
    </source>
</evidence>
<dbReference type="STRING" id="671072.PL9214650300"/>
<accession>A0A1J1LQL0</accession>
<sequence>MTLFKIKDAYPHYKEEIFDGKDLKKFDVYTDTTNEKIGTVYDALIDENGYFRYFVIDTGFWVFGKKVLLPVGRAQMDYANQRVYALGLTKNQAEALPEYNDNMTVDYDYEERVRAGYRTSKSAKSTYTRDNYQYENEPELYQTQAQNHGTIKLYEERLIAEKQRQKTGTVSVGKTVETRTEQASVPVEKERVVVERMTPTGERPVNPGEANFREGEVARVDVYEETADIRKQAYVTEEVNVRKEVERDTVTAQEKLRREKLNVKTDGEPTIKDKR</sequence>
<dbReference type="InterPro" id="IPR052967">
    <property type="entry name" value="Stress_Response_Assoc"/>
</dbReference>
<feature type="domain" description="DUF2382" evidence="2">
    <location>
        <begin position="151"/>
        <end position="263"/>
    </location>
</feature>